<keyword evidence="1" id="KW-1185">Reference proteome</keyword>
<dbReference type="Proteomes" id="UP000887565">
    <property type="component" value="Unplaced"/>
</dbReference>
<proteinExistence type="predicted"/>
<evidence type="ECO:0000313" key="2">
    <source>
        <dbReference type="WBParaSite" id="nRc.2.0.1.t19894-RA"/>
    </source>
</evidence>
<sequence length="89" mass="9592">MTSAQMLSASAQPQPLAPATNSLTEVANAFEETLRALKDDISIMDALPFPTATAPQSQKIGILHEVHLCRGLVINFPCKEPISSKDDEE</sequence>
<dbReference type="AlphaFoldDB" id="A0A915J1B5"/>
<protein>
    <submittedName>
        <fullName evidence="2">Uncharacterized protein</fullName>
    </submittedName>
</protein>
<organism evidence="1 2">
    <name type="scientific">Romanomermis culicivorax</name>
    <name type="common">Nematode worm</name>
    <dbReference type="NCBI Taxonomy" id="13658"/>
    <lineage>
        <taxon>Eukaryota</taxon>
        <taxon>Metazoa</taxon>
        <taxon>Ecdysozoa</taxon>
        <taxon>Nematoda</taxon>
        <taxon>Enoplea</taxon>
        <taxon>Dorylaimia</taxon>
        <taxon>Mermithida</taxon>
        <taxon>Mermithoidea</taxon>
        <taxon>Mermithidae</taxon>
        <taxon>Romanomermis</taxon>
    </lineage>
</organism>
<reference evidence="2" key="1">
    <citation type="submission" date="2022-11" db="UniProtKB">
        <authorList>
            <consortium name="WormBaseParasite"/>
        </authorList>
    </citation>
    <scope>IDENTIFICATION</scope>
</reference>
<name>A0A915J1B5_ROMCU</name>
<evidence type="ECO:0000313" key="1">
    <source>
        <dbReference type="Proteomes" id="UP000887565"/>
    </source>
</evidence>
<accession>A0A915J1B5</accession>
<dbReference type="WBParaSite" id="nRc.2.0.1.t19894-RA">
    <property type="protein sequence ID" value="nRc.2.0.1.t19894-RA"/>
    <property type="gene ID" value="nRc.2.0.1.g19894"/>
</dbReference>